<dbReference type="InterPro" id="IPR012349">
    <property type="entry name" value="Split_barrel_FMN-bd"/>
</dbReference>
<name>A0A1C0ARX8_9ACTN</name>
<dbReference type="RefSeq" id="WP_068749599.1">
    <property type="nucleotide sequence ID" value="NZ_MBQD01000002.1"/>
</dbReference>
<proteinExistence type="predicted"/>
<sequence length="158" mass="17473">MDNQQTPSTEHLDNFNGLVKNQRFVMFTTRSTEGKLVSRPMTIAERENDLFRFVTQDDNDVATQSDGQQVNLSIMDGSTYVSMSGTGRIERSVAKKQELWNRIQEAYAGDAEDPSNVILEVTVETAEYWDGGSQVAALLGLAKAAVTGERPNDGEHLT</sequence>
<gene>
    <name evidence="2" type="ORF">BCR15_11900</name>
</gene>
<dbReference type="InterPro" id="IPR038725">
    <property type="entry name" value="YdaG_split_barrel_FMN-bd"/>
</dbReference>
<evidence type="ECO:0000313" key="2">
    <source>
        <dbReference type="EMBL" id="OCL37157.1"/>
    </source>
</evidence>
<dbReference type="Gene3D" id="2.30.110.10">
    <property type="entry name" value="Electron Transport, Fmn-binding Protein, Chain A"/>
    <property type="match status" value="1"/>
</dbReference>
<dbReference type="PANTHER" id="PTHR34818">
    <property type="entry name" value="PROTEIN BLI-3"/>
    <property type="match status" value="1"/>
</dbReference>
<dbReference type="AlphaFoldDB" id="A0A1C0ARX8"/>
<evidence type="ECO:0000259" key="1">
    <source>
        <dbReference type="Pfam" id="PF16242"/>
    </source>
</evidence>
<dbReference type="Proteomes" id="UP000093501">
    <property type="component" value="Unassembled WGS sequence"/>
</dbReference>
<protein>
    <recommendedName>
        <fullName evidence="1">General stress protein FMN-binding split barrel domain-containing protein</fullName>
    </recommendedName>
</protein>
<dbReference type="PANTHER" id="PTHR34818:SF1">
    <property type="entry name" value="PROTEIN BLI-3"/>
    <property type="match status" value="1"/>
</dbReference>
<comment type="caution">
    <text evidence="2">The sequence shown here is derived from an EMBL/GenBank/DDBJ whole genome shotgun (WGS) entry which is preliminary data.</text>
</comment>
<organism evidence="2 3">
    <name type="scientific">Tessaracoccus lapidicaptus</name>
    <dbReference type="NCBI Taxonomy" id="1427523"/>
    <lineage>
        <taxon>Bacteria</taxon>
        <taxon>Bacillati</taxon>
        <taxon>Actinomycetota</taxon>
        <taxon>Actinomycetes</taxon>
        <taxon>Propionibacteriales</taxon>
        <taxon>Propionibacteriaceae</taxon>
        <taxon>Tessaracoccus</taxon>
    </lineage>
</organism>
<dbReference type="EMBL" id="MBQD01000002">
    <property type="protein sequence ID" value="OCL37157.1"/>
    <property type="molecule type" value="Genomic_DNA"/>
</dbReference>
<accession>A0A1C0ARX8</accession>
<dbReference type="Pfam" id="PF16242">
    <property type="entry name" value="Pyrid_ox_like"/>
    <property type="match status" value="1"/>
</dbReference>
<keyword evidence="3" id="KW-1185">Reference proteome</keyword>
<feature type="domain" description="General stress protein FMN-binding split barrel" evidence="1">
    <location>
        <begin position="11"/>
        <end position="152"/>
    </location>
</feature>
<evidence type="ECO:0000313" key="3">
    <source>
        <dbReference type="Proteomes" id="UP000093501"/>
    </source>
</evidence>
<dbReference type="SUPFAM" id="SSF50475">
    <property type="entry name" value="FMN-binding split barrel"/>
    <property type="match status" value="1"/>
</dbReference>
<reference evidence="3" key="1">
    <citation type="submission" date="2016-07" db="EMBL/GenBank/DDBJ databases">
        <authorList>
            <person name="Florea S."/>
            <person name="Webb J.S."/>
            <person name="Jaromczyk J."/>
            <person name="Schardl C.L."/>
        </authorList>
    </citation>
    <scope>NUCLEOTIDE SEQUENCE [LARGE SCALE GENOMIC DNA]</scope>
    <source>
        <strain evidence="3">IPBSL-7</strain>
    </source>
</reference>
<dbReference type="InterPro" id="IPR052917">
    <property type="entry name" value="Stress-Dev_Protein"/>
</dbReference>